<dbReference type="EMBL" id="BAAALF010000057">
    <property type="protein sequence ID" value="GAA1241551.1"/>
    <property type="molecule type" value="Genomic_DNA"/>
</dbReference>
<gene>
    <name evidence="8" type="ORF">GCM10009665_35390</name>
</gene>
<name>A0ABN1WBR9_9ACTN</name>
<feature type="region of interest" description="Disordered" evidence="5">
    <location>
        <begin position="158"/>
        <end position="182"/>
    </location>
</feature>
<dbReference type="Gene3D" id="3.40.50.300">
    <property type="entry name" value="P-loop containing nucleotide triphosphate hydrolases"/>
    <property type="match status" value="2"/>
</dbReference>
<evidence type="ECO:0000259" key="7">
    <source>
        <dbReference type="PROSITE" id="PS50901"/>
    </source>
</evidence>
<dbReference type="InterPro" id="IPR002543">
    <property type="entry name" value="FtsK_dom"/>
</dbReference>
<protein>
    <recommendedName>
        <fullName evidence="10">S-DNA-T family DNA segregation ATPase FtsK/SpoIIIE</fullName>
    </recommendedName>
</protein>
<keyword evidence="1" id="KW-0597">Phosphoprotein</keyword>
<evidence type="ECO:0000256" key="2">
    <source>
        <dbReference type="ARBA" id="ARBA00022741"/>
    </source>
</evidence>
<evidence type="ECO:0000259" key="6">
    <source>
        <dbReference type="PROSITE" id="PS50006"/>
    </source>
</evidence>
<feature type="region of interest" description="Disordered" evidence="5">
    <location>
        <begin position="200"/>
        <end position="273"/>
    </location>
</feature>
<dbReference type="InterPro" id="IPR000253">
    <property type="entry name" value="FHA_dom"/>
</dbReference>
<evidence type="ECO:0000256" key="3">
    <source>
        <dbReference type="ARBA" id="ARBA00022840"/>
    </source>
</evidence>
<evidence type="ECO:0000256" key="4">
    <source>
        <dbReference type="PROSITE-ProRule" id="PRU00289"/>
    </source>
</evidence>
<evidence type="ECO:0008006" key="10">
    <source>
        <dbReference type="Google" id="ProtNLM"/>
    </source>
</evidence>
<dbReference type="Pfam" id="PF01580">
    <property type="entry name" value="FtsK_SpoIIIE"/>
    <property type="match status" value="1"/>
</dbReference>
<feature type="compositionally biased region" description="Pro residues" evidence="5">
    <location>
        <begin position="221"/>
        <end position="230"/>
    </location>
</feature>
<dbReference type="CDD" id="cd00060">
    <property type="entry name" value="FHA"/>
    <property type="match status" value="1"/>
</dbReference>
<feature type="domain" description="FtsK" evidence="7">
    <location>
        <begin position="602"/>
        <end position="847"/>
    </location>
</feature>
<dbReference type="InterPro" id="IPR050206">
    <property type="entry name" value="FtsK/SpoIIIE/SftA"/>
</dbReference>
<dbReference type="Pfam" id="PF00498">
    <property type="entry name" value="FHA"/>
    <property type="match status" value="1"/>
</dbReference>
<keyword evidence="2 4" id="KW-0547">Nucleotide-binding</keyword>
<dbReference type="PROSITE" id="PS50006">
    <property type="entry name" value="FHA_DOMAIN"/>
    <property type="match status" value="1"/>
</dbReference>
<evidence type="ECO:0000256" key="1">
    <source>
        <dbReference type="ARBA" id="ARBA00022553"/>
    </source>
</evidence>
<dbReference type="PROSITE" id="PS50901">
    <property type="entry name" value="FTSK"/>
    <property type="match status" value="1"/>
</dbReference>
<feature type="binding site" evidence="4">
    <location>
        <begin position="625"/>
        <end position="632"/>
    </location>
    <ligand>
        <name>ATP</name>
        <dbReference type="ChEBI" id="CHEBI:30616"/>
    </ligand>
</feature>
<accession>A0ABN1WBR9</accession>
<dbReference type="InterPro" id="IPR008984">
    <property type="entry name" value="SMAD_FHA_dom_sf"/>
</dbReference>
<dbReference type="PANTHER" id="PTHR22683:SF1">
    <property type="entry name" value="TYPE VII SECRETION SYSTEM PROTEIN ESSC"/>
    <property type="match status" value="1"/>
</dbReference>
<dbReference type="SMART" id="SM00240">
    <property type="entry name" value="FHA"/>
    <property type="match status" value="1"/>
</dbReference>
<dbReference type="Proteomes" id="UP001500037">
    <property type="component" value="Unassembled WGS sequence"/>
</dbReference>
<feature type="compositionally biased region" description="Low complexity" evidence="5">
    <location>
        <begin position="231"/>
        <end position="252"/>
    </location>
</feature>
<evidence type="ECO:0000313" key="9">
    <source>
        <dbReference type="Proteomes" id="UP001500037"/>
    </source>
</evidence>
<dbReference type="SUPFAM" id="SSF49879">
    <property type="entry name" value="SMAD/FHA domain"/>
    <property type="match status" value="1"/>
</dbReference>
<proteinExistence type="predicted"/>
<reference evidence="8 9" key="1">
    <citation type="journal article" date="2019" name="Int. J. Syst. Evol. Microbiol.">
        <title>The Global Catalogue of Microorganisms (GCM) 10K type strain sequencing project: providing services to taxonomists for standard genome sequencing and annotation.</title>
        <authorList>
            <consortium name="The Broad Institute Genomics Platform"/>
            <consortium name="The Broad Institute Genome Sequencing Center for Infectious Disease"/>
            <person name="Wu L."/>
            <person name="Ma J."/>
        </authorList>
    </citation>
    <scope>NUCLEOTIDE SEQUENCE [LARGE SCALE GENOMIC DNA]</scope>
    <source>
        <strain evidence="8 9">JCM 13004</strain>
    </source>
</reference>
<dbReference type="InterPro" id="IPR027417">
    <property type="entry name" value="P-loop_NTPase"/>
</dbReference>
<keyword evidence="9" id="KW-1185">Reference proteome</keyword>
<dbReference type="PANTHER" id="PTHR22683">
    <property type="entry name" value="SPORULATION PROTEIN RELATED"/>
    <property type="match status" value="1"/>
</dbReference>
<comment type="caution">
    <text evidence="8">The sequence shown here is derived from an EMBL/GenBank/DDBJ whole genome shotgun (WGS) entry which is preliminary data.</text>
</comment>
<dbReference type="Gene3D" id="2.60.200.20">
    <property type="match status" value="1"/>
</dbReference>
<keyword evidence="3 4" id="KW-0067">ATP-binding</keyword>
<evidence type="ECO:0000256" key="5">
    <source>
        <dbReference type="SAM" id="MobiDB-lite"/>
    </source>
</evidence>
<evidence type="ECO:0000313" key="8">
    <source>
        <dbReference type="EMBL" id="GAA1241551.1"/>
    </source>
</evidence>
<organism evidence="8 9">
    <name type="scientific">Kitasatospora nipponensis</name>
    <dbReference type="NCBI Taxonomy" id="258049"/>
    <lineage>
        <taxon>Bacteria</taxon>
        <taxon>Bacillati</taxon>
        <taxon>Actinomycetota</taxon>
        <taxon>Actinomycetes</taxon>
        <taxon>Kitasatosporales</taxon>
        <taxon>Streptomycetaceae</taxon>
        <taxon>Kitasatospora</taxon>
    </lineage>
</organism>
<sequence>MQIRLTVLRPRTGAGLPAPATDVLVTAPVGTALGAVSVALAGAVGVRGPRSATHVHLYAGSRRIDDRTPLGHPPLLDGAVLALGEPDPEADSAPAAHPGDDTVELRVVGGPDAGGVHRLHGRQVRLGRSSEADVPLDDPDVSRLHLALHLSADGEVTVHDLGSTNGTALDGRPVGAEPQPLPEGALLRLGESTVALAAAPPAEQTRPTTPDGLGHLQVSAPPRPGRPPAPATAEPEPAAASTTGRARSLLSRRLGRAEGARTPATPSADAARQHLRARVRQATAQRERWPDAATLLLNALGPGPRLWERVPAHPDALTLRLGTADRPGGPGTTPGTVLPAVPVTVDLQAAGGLGLVGPPERLHALARALVAQLAALHPPSGLSLVVVSADEQVPLEERTARWAWSLWLPHLRPGLGQDCRLLVGLDRPQAEERLAELLALAEHPADGAAPPATVLLVDGDLGSQRAREALARLLRMGPASGVFTLCLAERPGQLPAGLGATATVTGEVATLLTVERPTADGERERIEDVTLDAVSAPWAERLARALAPLREAVPTARGPLPDALRLLDLLELDTVTPAKLSARWEDLPSTTGTAAALLGTTRDDLCTVDLAGPDPARHQHLLIGGARGAGKSELLRTLVASLAVGERPDRLQVLLVGGRDAALAGCAELPHVTAQLDAAADPRRAHLTAESLLEELAHREELFAGRGFTAWYAEQVLTAHTAAAPLERPTGRLGRPRGEQLPAAPGATMTGTSMTGASVATVTAPPAAALPARLVVVVDDYDALLAPTSPAGRPLARALAAAAQRGGPLGVHLVASTGRPELSAGSELDEAALWRIALRTDHPGDSELLVHVDDAAALPEQTPGRGYLRRPDGAVLAFQTARVSGRIPRTATLRPTVVAIDPAQQGAPPTRRPVRELGNGPTDLALLASALQRAAERP</sequence>
<dbReference type="SUPFAM" id="SSF52540">
    <property type="entry name" value="P-loop containing nucleoside triphosphate hydrolases"/>
    <property type="match status" value="1"/>
</dbReference>
<dbReference type="RefSeq" id="WP_344442630.1">
    <property type="nucleotide sequence ID" value="NZ_BAAALF010000057.1"/>
</dbReference>
<feature type="domain" description="FHA" evidence="6">
    <location>
        <begin position="124"/>
        <end position="174"/>
    </location>
</feature>